<dbReference type="Pfam" id="PF13280">
    <property type="entry name" value="WYL"/>
    <property type="match status" value="1"/>
</dbReference>
<dbReference type="InterPro" id="IPR026881">
    <property type="entry name" value="WYL_dom"/>
</dbReference>
<dbReference type="Proteomes" id="UP000185511">
    <property type="component" value="Chromosome"/>
</dbReference>
<dbReference type="RefSeq" id="WP_075741931.1">
    <property type="nucleotide sequence ID" value="NZ_CP016076.1"/>
</dbReference>
<dbReference type="PROSITE" id="PS51000">
    <property type="entry name" value="HTH_DEOR_2"/>
    <property type="match status" value="1"/>
</dbReference>
<evidence type="ECO:0000313" key="5">
    <source>
        <dbReference type="EMBL" id="APU16398.1"/>
    </source>
</evidence>
<proteinExistence type="predicted"/>
<feature type="signal peptide" evidence="3">
    <location>
        <begin position="1"/>
        <end position="21"/>
    </location>
</feature>
<dbReference type="Pfam" id="PF08279">
    <property type="entry name" value="HTH_11"/>
    <property type="match status" value="1"/>
</dbReference>
<organism evidence="5 6">
    <name type="scientific">Actinoalloteichus fjordicus</name>
    <dbReference type="NCBI Taxonomy" id="1612552"/>
    <lineage>
        <taxon>Bacteria</taxon>
        <taxon>Bacillati</taxon>
        <taxon>Actinomycetota</taxon>
        <taxon>Actinomycetes</taxon>
        <taxon>Pseudonocardiales</taxon>
        <taxon>Pseudonocardiaceae</taxon>
        <taxon>Actinoalloteichus</taxon>
    </lineage>
</organism>
<evidence type="ECO:0000313" key="6">
    <source>
        <dbReference type="Proteomes" id="UP000185511"/>
    </source>
</evidence>
<keyword evidence="1" id="KW-0805">Transcription regulation</keyword>
<keyword evidence="2" id="KW-0804">Transcription</keyword>
<dbReference type="PANTHER" id="PTHR34580">
    <property type="match status" value="1"/>
</dbReference>
<dbReference type="PANTHER" id="PTHR34580:SF1">
    <property type="entry name" value="PROTEIN PAFC"/>
    <property type="match status" value="1"/>
</dbReference>
<evidence type="ECO:0000256" key="3">
    <source>
        <dbReference type="SAM" id="SignalP"/>
    </source>
</evidence>
<dbReference type="InterPro" id="IPR036388">
    <property type="entry name" value="WH-like_DNA-bd_sf"/>
</dbReference>
<dbReference type="InterPro" id="IPR051534">
    <property type="entry name" value="CBASS_pafABC_assoc_protein"/>
</dbReference>
<dbReference type="GO" id="GO:0003700">
    <property type="term" value="F:DNA-binding transcription factor activity"/>
    <property type="evidence" value="ECO:0007669"/>
    <property type="project" value="InterPro"/>
</dbReference>
<evidence type="ECO:0000259" key="4">
    <source>
        <dbReference type="PROSITE" id="PS51000"/>
    </source>
</evidence>
<protein>
    <submittedName>
        <fullName evidence="5">Transcriptional regulator</fullName>
    </submittedName>
</protein>
<keyword evidence="6" id="KW-1185">Reference proteome</keyword>
<dbReference type="Pfam" id="PF25583">
    <property type="entry name" value="WCX"/>
    <property type="match status" value="1"/>
</dbReference>
<dbReference type="SUPFAM" id="SSF46785">
    <property type="entry name" value="Winged helix' DNA-binding domain"/>
    <property type="match status" value="1"/>
</dbReference>
<dbReference type="InterPro" id="IPR013196">
    <property type="entry name" value="HTH_11"/>
</dbReference>
<sequence length="321" mass="35222">MRAARLISLVLLLQARTSMTAGELAAELEVSERTVYRDVLALNAAGVPVYAERGAAGGYRLLDGYRTRLTGLNSAEAQALFLSGLGRTLEELGLGAQAGSARRKVSAALPPTLRDAADDAARRFLLDAPGWFDEAVTPPLLAELARAVWEDRRVATRYRRGAREVRRELAPTALVLKNGRWYLVAEIDEGHRVYRVDRFVTVELLAETFDRAGSFDLTTFWRDCSAEFVQQMLTVPVTLRVSPAGRLALPRVLDPSSVRQALAEAAEPDEQGWITVTLPVESIEIGADLLLGMGPEAEVLAPPEVRELMADSARRLSLLYR</sequence>
<reference evidence="6" key="1">
    <citation type="submission" date="2016-06" db="EMBL/GenBank/DDBJ databases">
        <title>Complete genome sequence of Actinoalloteichus fjordicus DSM 46855 (=ADI127-17), type strain of the new species Actinoalloteichus fjordicus.</title>
        <authorList>
            <person name="Ruckert C."/>
            <person name="Nouioui I."/>
            <person name="Willmese J."/>
            <person name="van Wezel G."/>
            <person name="Klenk H.-P."/>
            <person name="Kalinowski J."/>
            <person name="Zotchev S.B."/>
        </authorList>
    </citation>
    <scope>NUCLEOTIDE SEQUENCE [LARGE SCALE GENOMIC DNA]</scope>
    <source>
        <strain evidence="6">ADI127-7</strain>
    </source>
</reference>
<feature type="domain" description="HTH deoR-type" evidence="4">
    <location>
        <begin position="2"/>
        <end position="57"/>
    </location>
</feature>
<dbReference type="PIRSF" id="PIRSF016838">
    <property type="entry name" value="PafC"/>
    <property type="match status" value="1"/>
</dbReference>
<accession>A0AAC9LEC5</accession>
<gene>
    <name evidence="5" type="ORF">UA74_21880</name>
</gene>
<evidence type="ECO:0000256" key="1">
    <source>
        <dbReference type="ARBA" id="ARBA00023015"/>
    </source>
</evidence>
<dbReference type="PROSITE" id="PS52050">
    <property type="entry name" value="WYL"/>
    <property type="match status" value="1"/>
</dbReference>
<evidence type="ECO:0000256" key="2">
    <source>
        <dbReference type="ARBA" id="ARBA00023163"/>
    </source>
</evidence>
<feature type="chain" id="PRO_5042267361" evidence="3">
    <location>
        <begin position="22"/>
        <end position="321"/>
    </location>
</feature>
<dbReference type="InterPro" id="IPR057727">
    <property type="entry name" value="WCX_dom"/>
</dbReference>
<keyword evidence="3" id="KW-0732">Signal</keyword>
<dbReference type="InterPro" id="IPR028349">
    <property type="entry name" value="PafC-like"/>
</dbReference>
<dbReference type="KEGG" id="acad:UA74_21880"/>
<dbReference type="AlphaFoldDB" id="A0AAC9LEC5"/>
<dbReference type="InterPro" id="IPR036390">
    <property type="entry name" value="WH_DNA-bd_sf"/>
</dbReference>
<dbReference type="EMBL" id="CP016076">
    <property type="protein sequence ID" value="APU16398.1"/>
    <property type="molecule type" value="Genomic_DNA"/>
</dbReference>
<name>A0AAC9LEC5_9PSEU</name>
<dbReference type="Gene3D" id="1.10.10.10">
    <property type="entry name" value="Winged helix-like DNA-binding domain superfamily/Winged helix DNA-binding domain"/>
    <property type="match status" value="1"/>
</dbReference>
<dbReference type="InterPro" id="IPR001034">
    <property type="entry name" value="DeoR_HTH"/>
</dbReference>